<name>A0A6S6M2J9_9BACT</name>
<dbReference type="KEGG" id="gbn:GEOBRER4_27130"/>
<feature type="domain" description="OmpA-like" evidence="3">
    <location>
        <begin position="71"/>
        <end position="207"/>
    </location>
</feature>
<evidence type="ECO:0000313" key="5">
    <source>
        <dbReference type="Proteomes" id="UP000515472"/>
    </source>
</evidence>
<dbReference type="AlphaFoldDB" id="A0A6S6M2J9"/>
<accession>A0A6S6M2J9</accession>
<evidence type="ECO:0000256" key="2">
    <source>
        <dbReference type="SAM" id="Phobius"/>
    </source>
</evidence>
<keyword evidence="2" id="KW-0812">Transmembrane</keyword>
<protein>
    <recommendedName>
        <fullName evidence="3">OmpA-like domain-containing protein</fullName>
    </recommendedName>
</protein>
<evidence type="ECO:0000259" key="3">
    <source>
        <dbReference type="PROSITE" id="PS51123"/>
    </source>
</evidence>
<dbReference type="CDD" id="cd07185">
    <property type="entry name" value="OmpA_C-like"/>
    <property type="match status" value="1"/>
</dbReference>
<dbReference type="InterPro" id="IPR050330">
    <property type="entry name" value="Bact_OuterMem_StrucFunc"/>
</dbReference>
<dbReference type="RefSeq" id="WP_185242781.1">
    <property type="nucleotide sequence ID" value="NZ_AP023213.1"/>
</dbReference>
<keyword evidence="1 2" id="KW-0472">Membrane</keyword>
<keyword evidence="2" id="KW-1133">Transmembrane helix</keyword>
<proteinExistence type="predicted"/>
<dbReference type="PANTHER" id="PTHR30329">
    <property type="entry name" value="STATOR ELEMENT OF FLAGELLAR MOTOR COMPLEX"/>
    <property type="match status" value="1"/>
</dbReference>
<feature type="transmembrane region" description="Helical" evidence="2">
    <location>
        <begin position="15"/>
        <end position="37"/>
    </location>
</feature>
<reference evidence="4 5" key="1">
    <citation type="submission" date="2020-06" db="EMBL/GenBank/DDBJ databases">
        <title>Interaction of electrochemicaly active bacteria, Geobacter bremensis R4 on different carbon anode.</title>
        <authorList>
            <person name="Meng L."/>
            <person name="Yoshida N."/>
        </authorList>
    </citation>
    <scope>NUCLEOTIDE SEQUENCE [LARGE SCALE GENOMIC DNA]</scope>
    <source>
        <strain evidence="4 5">R4</strain>
    </source>
</reference>
<evidence type="ECO:0000313" key="4">
    <source>
        <dbReference type="EMBL" id="BCG47963.1"/>
    </source>
</evidence>
<dbReference type="PROSITE" id="PS51123">
    <property type="entry name" value="OMPA_2"/>
    <property type="match status" value="1"/>
</dbReference>
<dbReference type="PANTHER" id="PTHR30329:SF21">
    <property type="entry name" value="LIPOPROTEIN YIAD-RELATED"/>
    <property type="match status" value="1"/>
</dbReference>
<sequence>MSHDTQGEWISIGDFMAGIVGVLILFFIMAVLISVAARAEAEQRKKVGITKVMKSLKTVLAKEHMDGIELLPDRGTLRLQDSSFASGSACLDADAGALLSQKMASIAEEALLSDSSLSIQIEGHSDSNPVNHIATDPKLYCAVFDDNHTLSAGRAREARKALIEGFHKKDISARISVVGYGPDRPLDPEDMTSARNRRVEIKFVQSVQAQ</sequence>
<evidence type="ECO:0000256" key="1">
    <source>
        <dbReference type="PROSITE-ProRule" id="PRU00473"/>
    </source>
</evidence>
<dbReference type="GO" id="GO:0016020">
    <property type="term" value="C:membrane"/>
    <property type="evidence" value="ECO:0007669"/>
    <property type="project" value="UniProtKB-UniRule"/>
</dbReference>
<dbReference type="EMBL" id="AP023213">
    <property type="protein sequence ID" value="BCG47963.1"/>
    <property type="molecule type" value="Genomic_DNA"/>
</dbReference>
<dbReference type="InterPro" id="IPR036737">
    <property type="entry name" value="OmpA-like_sf"/>
</dbReference>
<gene>
    <name evidence="4" type="ORF">GEOBRER4_n2821</name>
</gene>
<dbReference type="InterPro" id="IPR006665">
    <property type="entry name" value="OmpA-like"/>
</dbReference>
<keyword evidence="5" id="KW-1185">Reference proteome</keyword>
<dbReference type="Gene3D" id="3.30.1330.60">
    <property type="entry name" value="OmpA-like domain"/>
    <property type="match status" value="1"/>
</dbReference>
<dbReference type="Pfam" id="PF00691">
    <property type="entry name" value="OmpA"/>
    <property type="match status" value="1"/>
</dbReference>
<dbReference type="SUPFAM" id="SSF103088">
    <property type="entry name" value="OmpA-like"/>
    <property type="match status" value="1"/>
</dbReference>
<organism evidence="4 5">
    <name type="scientific">Citrifermentans bremense</name>
    <dbReference type="NCBI Taxonomy" id="60035"/>
    <lineage>
        <taxon>Bacteria</taxon>
        <taxon>Pseudomonadati</taxon>
        <taxon>Thermodesulfobacteriota</taxon>
        <taxon>Desulfuromonadia</taxon>
        <taxon>Geobacterales</taxon>
        <taxon>Geobacteraceae</taxon>
        <taxon>Citrifermentans</taxon>
    </lineage>
</organism>
<dbReference type="Proteomes" id="UP000515472">
    <property type="component" value="Chromosome"/>
</dbReference>